<keyword evidence="3" id="KW-1185">Reference proteome</keyword>
<dbReference type="AlphaFoldDB" id="A0AAE0NM96"/>
<reference evidence="2" key="2">
    <citation type="submission" date="2023-06" db="EMBL/GenBank/DDBJ databases">
        <authorList>
            <consortium name="Lawrence Berkeley National Laboratory"/>
            <person name="Haridas S."/>
            <person name="Hensen N."/>
            <person name="Bonometti L."/>
            <person name="Westerberg I."/>
            <person name="Brannstrom I.O."/>
            <person name="Guillou S."/>
            <person name="Cros-Aarteil S."/>
            <person name="Calhoun S."/>
            <person name="Kuo A."/>
            <person name="Mondo S."/>
            <person name="Pangilinan J."/>
            <person name="Riley R."/>
            <person name="Labutti K."/>
            <person name="Andreopoulos B."/>
            <person name="Lipzen A."/>
            <person name="Chen C."/>
            <person name="Yanf M."/>
            <person name="Daum C."/>
            <person name="Ng V."/>
            <person name="Clum A."/>
            <person name="Steindorff A."/>
            <person name="Ohm R."/>
            <person name="Martin F."/>
            <person name="Silar P."/>
            <person name="Natvig D."/>
            <person name="Lalanne C."/>
            <person name="Gautier V."/>
            <person name="Ament-Velasquez S.L."/>
            <person name="Kruys A."/>
            <person name="Hutchinson M.I."/>
            <person name="Powell A.J."/>
            <person name="Barry K."/>
            <person name="Miller A.N."/>
            <person name="Grigoriev I.V."/>
            <person name="Debuchy R."/>
            <person name="Gladieux P."/>
            <person name="Thoren M.H."/>
            <person name="Johannesson H."/>
        </authorList>
    </citation>
    <scope>NUCLEOTIDE SEQUENCE</scope>
    <source>
        <strain evidence="2">CBS 958.72</strain>
    </source>
</reference>
<dbReference type="Proteomes" id="UP001287356">
    <property type="component" value="Unassembled WGS sequence"/>
</dbReference>
<proteinExistence type="predicted"/>
<comment type="caution">
    <text evidence="2">The sequence shown here is derived from an EMBL/GenBank/DDBJ whole genome shotgun (WGS) entry which is preliminary data.</text>
</comment>
<name>A0AAE0NM96_9PEZI</name>
<accession>A0AAE0NM96</accession>
<sequence length="327" mass="36707">MSCEDQPRLDAPKLAEKGELGSTQPQSPSGAVVLDQSCLGKGIDRHSTSGQMRLSTVFGREKITEALDLAKDAMWHELTENKAWEQIYRANILEFNEGPSNIRLGYMELNSLLGEDGKYLDPRSAGFKRRIVHDALQGLVVVRNILCHPQADKLSSPSVIDDCLARCQWATHVLGHPILESRIRELRDEVRSAAKRVFNEITIFNAFLRLDSDLESLTELKPQTEDSESSSAAAPWIRLPEEPRWGINHKVLFANVIAEDVHREGQKHPSRPEAVTRVAVFYLNAYHRGVGHEFLNEVLGTELDWEAREKGLNGGPWSWVKKAMGAI</sequence>
<dbReference type="EMBL" id="JAULSN010000001">
    <property type="protein sequence ID" value="KAK3384132.1"/>
    <property type="molecule type" value="Genomic_DNA"/>
</dbReference>
<evidence type="ECO:0000313" key="3">
    <source>
        <dbReference type="Proteomes" id="UP001287356"/>
    </source>
</evidence>
<feature type="region of interest" description="Disordered" evidence="1">
    <location>
        <begin position="1"/>
        <end position="31"/>
    </location>
</feature>
<organism evidence="2 3">
    <name type="scientific">Lasiosphaeria ovina</name>
    <dbReference type="NCBI Taxonomy" id="92902"/>
    <lineage>
        <taxon>Eukaryota</taxon>
        <taxon>Fungi</taxon>
        <taxon>Dikarya</taxon>
        <taxon>Ascomycota</taxon>
        <taxon>Pezizomycotina</taxon>
        <taxon>Sordariomycetes</taxon>
        <taxon>Sordariomycetidae</taxon>
        <taxon>Sordariales</taxon>
        <taxon>Lasiosphaeriaceae</taxon>
        <taxon>Lasiosphaeria</taxon>
    </lineage>
</organism>
<feature type="compositionally biased region" description="Basic and acidic residues" evidence="1">
    <location>
        <begin position="1"/>
        <end position="19"/>
    </location>
</feature>
<protein>
    <submittedName>
        <fullName evidence="2">Uncharacterized protein</fullName>
    </submittedName>
</protein>
<evidence type="ECO:0000256" key="1">
    <source>
        <dbReference type="SAM" id="MobiDB-lite"/>
    </source>
</evidence>
<gene>
    <name evidence="2" type="ORF">B0T24DRAFT_673941</name>
</gene>
<reference evidence="2" key="1">
    <citation type="journal article" date="2023" name="Mol. Phylogenet. Evol.">
        <title>Genome-scale phylogeny and comparative genomics of the fungal order Sordariales.</title>
        <authorList>
            <person name="Hensen N."/>
            <person name="Bonometti L."/>
            <person name="Westerberg I."/>
            <person name="Brannstrom I.O."/>
            <person name="Guillou S."/>
            <person name="Cros-Aarteil S."/>
            <person name="Calhoun S."/>
            <person name="Haridas S."/>
            <person name="Kuo A."/>
            <person name="Mondo S."/>
            <person name="Pangilinan J."/>
            <person name="Riley R."/>
            <person name="LaButti K."/>
            <person name="Andreopoulos B."/>
            <person name="Lipzen A."/>
            <person name="Chen C."/>
            <person name="Yan M."/>
            <person name="Daum C."/>
            <person name="Ng V."/>
            <person name="Clum A."/>
            <person name="Steindorff A."/>
            <person name="Ohm R.A."/>
            <person name="Martin F."/>
            <person name="Silar P."/>
            <person name="Natvig D.O."/>
            <person name="Lalanne C."/>
            <person name="Gautier V."/>
            <person name="Ament-Velasquez S.L."/>
            <person name="Kruys A."/>
            <person name="Hutchinson M.I."/>
            <person name="Powell A.J."/>
            <person name="Barry K."/>
            <person name="Miller A.N."/>
            <person name="Grigoriev I.V."/>
            <person name="Debuchy R."/>
            <person name="Gladieux P."/>
            <person name="Hiltunen Thoren M."/>
            <person name="Johannesson H."/>
        </authorList>
    </citation>
    <scope>NUCLEOTIDE SEQUENCE</scope>
    <source>
        <strain evidence="2">CBS 958.72</strain>
    </source>
</reference>
<evidence type="ECO:0000313" key="2">
    <source>
        <dbReference type="EMBL" id="KAK3384132.1"/>
    </source>
</evidence>